<organism evidence="6 7">
    <name type="scientific">Polyodon spathula</name>
    <name type="common">North American paddlefish</name>
    <name type="synonym">Squalus spathula</name>
    <dbReference type="NCBI Taxonomy" id="7913"/>
    <lineage>
        <taxon>Eukaryota</taxon>
        <taxon>Metazoa</taxon>
        <taxon>Chordata</taxon>
        <taxon>Craniata</taxon>
        <taxon>Vertebrata</taxon>
        <taxon>Euteleostomi</taxon>
        <taxon>Actinopterygii</taxon>
        <taxon>Chondrostei</taxon>
        <taxon>Acipenseriformes</taxon>
        <taxon>Polyodontidae</taxon>
        <taxon>Polyodon</taxon>
    </lineage>
</organism>
<feature type="non-terminal residue" evidence="6">
    <location>
        <position position="142"/>
    </location>
</feature>
<evidence type="ECO:0000259" key="5">
    <source>
        <dbReference type="Pfam" id="PF13765"/>
    </source>
</evidence>
<name>A0ABS2YID3_POLSP</name>
<keyword evidence="2" id="KW-0863">Zinc-finger</keyword>
<comment type="caution">
    <text evidence="6">The sequence shown here is derived from an EMBL/GenBank/DDBJ whole genome shotgun (WGS) entry which is preliminary data.</text>
</comment>
<sequence length="142" mass="16130">RKVTWRREIQRCPDHPKRFDRLAQVLCRECLSGTSCYWRLSGVKGWGISCGLGNIDKSWSLYCSGSSYSAWHNNKRTTMTAPHSSRIGVYLDFNAGTLSFHGVSDTMTLLHRFQATFTEYGGNKFYEKASCSANHSCTCRAR</sequence>
<dbReference type="InterPro" id="IPR013320">
    <property type="entry name" value="ConA-like_dom_sf"/>
</dbReference>
<dbReference type="PANTHER" id="PTHR25465">
    <property type="entry name" value="B-BOX DOMAIN CONTAINING"/>
    <property type="match status" value="1"/>
</dbReference>
<dbReference type="InterPro" id="IPR051051">
    <property type="entry name" value="E3_ubiq-ligase_TRIM/RNF"/>
</dbReference>
<evidence type="ECO:0000313" key="7">
    <source>
        <dbReference type="Proteomes" id="UP001166093"/>
    </source>
</evidence>
<reference evidence="6" key="1">
    <citation type="journal article" date="2021" name="Cell">
        <title>Tracing the genetic footprints of vertebrate landing in non-teleost ray-finned fishes.</title>
        <authorList>
            <person name="Bi X."/>
            <person name="Wang K."/>
            <person name="Yang L."/>
            <person name="Pan H."/>
            <person name="Jiang H."/>
            <person name="Wei Q."/>
            <person name="Fang M."/>
            <person name="Yu H."/>
            <person name="Zhu C."/>
            <person name="Cai Y."/>
            <person name="He Y."/>
            <person name="Gan X."/>
            <person name="Zeng H."/>
            <person name="Yu D."/>
            <person name="Zhu Y."/>
            <person name="Jiang H."/>
            <person name="Qiu Q."/>
            <person name="Yang H."/>
            <person name="Zhang Y.E."/>
            <person name="Wang W."/>
            <person name="Zhu M."/>
            <person name="He S."/>
            <person name="Zhang G."/>
        </authorList>
    </citation>
    <scope>NUCLEOTIDE SEQUENCE</scope>
    <source>
        <strain evidence="6">Pddl_001</strain>
    </source>
</reference>
<dbReference type="Pfam" id="PF13765">
    <property type="entry name" value="PRY"/>
    <property type="match status" value="1"/>
</dbReference>
<evidence type="ECO:0000259" key="4">
    <source>
        <dbReference type="Pfam" id="PF00622"/>
    </source>
</evidence>
<dbReference type="Proteomes" id="UP001166093">
    <property type="component" value="Unassembled WGS sequence"/>
</dbReference>
<feature type="non-terminal residue" evidence="6">
    <location>
        <position position="1"/>
    </location>
</feature>
<feature type="domain" description="SPRY" evidence="4">
    <location>
        <begin position="53"/>
        <end position="137"/>
    </location>
</feature>
<dbReference type="PANTHER" id="PTHR25465:SF14">
    <property type="entry name" value="E3 UBIQUITIN-PROTEIN LIGASE TRIM65"/>
    <property type="match status" value="1"/>
</dbReference>
<proteinExistence type="predicted"/>
<dbReference type="InterPro" id="IPR006574">
    <property type="entry name" value="PRY"/>
</dbReference>
<keyword evidence="1" id="KW-0479">Metal-binding</keyword>
<evidence type="ECO:0000313" key="6">
    <source>
        <dbReference type="EMBL" id="MBN3285904.1"/>
    </source>
</evidence>
<evidence type="ECO:0000256" key="2">
    <source>
        <dbReference type="ARBA" id="ARBA00022771"/>
    </source>
</evidence>
<accession>A0ABS2YID3</accession>
<evidence type="ECO:0000256" key="1">
    <source>
        <dbReference type="ARBA" id="ARBA00022723"/>
    </source>
</evidence>
<protein>
    <submittedName>
        <fullName evidence="6">TRI16 protein</fullName>
    </submittedName>
</protein>
<feature type="domain" description="SPRY-associated" evidence="5">
    <location>
        <begin position="1"/>
        <end position="30"/>
    </location>
</feature>
<gene>
    <name evidence="6" type="primary">Trim16_4</name>
    <name evidence="6" type="ORF">GTO93_0013927</name>
</gene>
<keyword evidence="7" id="KW-1185">Reference proteome</keyword>
<dbReference type="InterPro" id="IPR003877">
    <property type="entry name" value="SPRY_dom"/>
</dbReference>
<evidence type="ECO:0000256" key="3">
    <source>
        <dbReference type="ARBA" id="ARBA00022833"/>
    </source>
</evidence>
<dbReference type="SUPFAM" id="SSF49899">
    <property type="entry name" value="Concanavalin A-like lectins/glucanases"/>
    <property type="match status" value="1"/>
</dbReference>
<dbReference type="Gene3D" id="2.60.120.920">
    <property type="match status" value="2"/>
</dbReference>
<dbReference type="Pfam" id="PF00622">
    <property type="entry name" value="SPRY"/>
    <property type="match status" value="1"/>
</dbReference>
<dbReference type="EMBL" id="JAAWVQ010153649">
    <property type="protein sequence ID" value="MBN3285904.1"/>
    <property type="molecule type" value="Genomic_DNA"/>
</dbReference>
<dbReference type="InterPro" id="IPR043136">
    <property type="entry name" value="B30.2/SPRY_sf"/>
</dbReference>
<keyword evidence="3" id="KW-0862">Zinc</keyword>